<dbReference type="SUPFAM" id="SSF48452">
    <property type="entry name" value="TPR-like"/>
    <property type="match status" value="1"/>
</dbReference>
<dbReference type="EMBL" id="BARU01006812">
    <property type="protein sequence ID" value="GAH37221.1"/>
    <property type="molecule type" value="Genomic_DNA"/>
</dbReference>
<comment type="caution">
    <text evidence="2">The sequence shown here is derived from an EMBL/GenBank/DDBJ whole genome shotgun (WGS) entry which is preliminary data.</text>
</comment>
<organism evidence="2">
    <name type="scientific">marine sediment metagenome</name>
    <dbReference type="NCBI Taxonomy" id="412755"/>
    <lineage>
        <taxon>unclassified sequences</taxon>
        <taxon>metagenomes</taxon>
        <taxon>ecological metagenomes</taxon>
    </lineage>
</organism>
<evidence type="ECO:0008006" key="3">
    <source>
        <dbReference type="Google" id="ProtNLM"/>
    </source>
</evidence>
<sequence length="363" mass="41073">DVNTPNIIAEALQDVNTPNVPWTPDALLRLWEPLIQLVKFQSGRQEQPQISPANCRITDVNSATEATRPSERKEPLARSAEREVSYLTQWPDTSALVQDDSKKRSQLPQGSLPVAQSSNNHLAHQLWQASISIAKVEKTESKNELQRIIEQIRSVEFERREEAPKPVIVVVEPAPTTEPNETPSAMEAPQENEVKKIELKLPYEPLKDQTLQMLKSLLQHPERLRNPFELGEILFLSGHLKDAAICYQEALSRSSPDKADPTQKPQQSLGLLTEDVKVSDVVLGPRLAGTKTGMFSIRNRAWILFQIGNCLRDDELPTAMKIYRQLIAEYPDSPWADLAKARSKLIDWYQKNNPRALIAENQF</sequence>
<evidence type="ECO:0000256" key="1">
    <source>
        <dbReference type="SAM" id="MobiDB-lite"/>
    </source>
</evidence>
<protein>
    <recommendedName>
        <fullName evidence="3">Outer membrane lipoprotein BamD-like domain-containing protein</fullName>
    </recommendedName>
</protein>
<feature type="non-terminal residue" evidence="2">
    <location>
        <position position="1"/>
    </location>
</feature>
<reference evidence="2" key="1">
    <citation type="journal article" date="2014" name="Front. Microbiol.">
        <title>High frequency of phylogenetically diverse reductive dehalogenase-homologous genes in deep subseafloor sedimentary metagenomes.</title>
        <authorList>
            <person name="Kawai M."/>
            <person name="Futagami T."/>
            <person name="Toyoda A."/>
            <person name="Takaki Y."/>
            <person name="Nishi S."/>
            <person name="Hori S."/>
            <person name="Arai W."/>
            <person name="Tsubouchi T."/>
            <person name="Morono Y."/>
            <person name="Uchiyama I."/>
            <person name="Ito T."/>
            <person name="Fujiyama A."/>
            <person name="Inagaki F."/>
            <person name="Takami H."/>
        </authorList>
    </citation>
    <scope>NUCLEOTIDE SEQUENCE</scope>
    <source>
        <strain evidence="2">Expedition CK06-06</strain>
    </source>
</reference>
<feature type="compositionally biased region" description="Basic and acidic residues" evidence="1">
    <location>
        <begin position="68"/>
        <end position="84"/>
    </location>
</feature>
<evidence type="ECO:0000313" key="2">
    <source>
        <dbReference type="EMBL" id="GAH37221.1"/>
    </source>
</evidence>
<feature type="compositionally biased region" description="Polar residues" evidence="1">
    <location>
        <begin position="86"/>
        <end position="96"/>
    </location>
</feature>
<gene>
    <name evidence="2" type="ORF">S03H2_13414</name>
</gene>
<dbReference type="AlphaFoldDB" id="X1EV02"/>
<dbReference type="InterPro" id="IPR011990">
    <property type="entry name" value="TPR-like_helical_dom_sf"/>
</dbReference>
<accession>X1EV02</accession>
<dbReference type="Gene3D" id="1.25.40.10">
    <property type="entry name" value="Tetratricopeptide repeat domain"/>
    <property type="match status" value="1"/>
</dbReference>
<name>X1EV02_9ZZZZ</name>
<feature type="region of interest" description="Disordered" evidence="1">
    <location>
        <begin position="48"/>
        <end position="115"/>
    </location>
</feature>
<feature type="compositionally biased region" description="Polar residues" evidence="1">
    <location>
        <begin position="106"/>
        <end position="115"/>
    </location>
</feature>
<proteinExistence type="predicted"/>